<evidence type="ECO:0000313" key="3">
    <source>
        <dbReference type="Proteomes" id="UP000575241"/>
    </source>
</evidence>
<proteinExistence type="predicted"/>
<feature type="signal peptide" evidence="1">
    <location>
        <begin position="1"/>
        <end position="20"/>
    </location>
</feature>
<evidence type="ECO:0000256" key="1">
    <source>
        <dbReference type="SAM" id="SignalP"/>
    </source>
</evidence>
<comment type="caution">
    <text evidence="2">The sequence shown here is derived from an EMBL/GenBank/DDBJ whole genome shotgun (WGS) entry which is preliminary data.</text>
</comment>
<dbReference type="RefSeq" id="WP_184164670.1">
    <property type="nucleotide sequence ID" value="NZ_JACHLN010000001.1"/>
</dbReference>
<keyword evidence="1" id="KW-0732">Signal</keyword>
<reference evidence="2 3" key="1">
    <citation type="submission" date="2020-08" db="EMBL/GenBank/DDBJ databases">
        <title>Functional genomics of gut bacteria from endangered species of beetles.</title>
        <authorList>
            <person name="Carlos-Shanley C."/>
        </authorList>
    </citation>
    <scope>NUCLEOTIDE SEQUENCE [LARGE SCALE GENOMIC DNA]</scope>
    <source>
        <strain evidence="2 3">S00224</strain>
    </source>
</reference>
<name>A0A7W7K0J6_9SPHN</name>
<evidence type="ECO:0000313" key="2">
    <source>
        <dbReference type="EMBL" id="MBB4838476.1"/>
    </source>
</evidence>
<dbReference type="AlphaFoldDB" id="A0A7W7K0J6"/>
<organism evidence="2 3">
    <name type="scientific">Sphingomonas kyeonggiensis</name>
    <dbReference type="NCBI Taxonomy" id="1268553"/>
    <lineage>
        <taxon>Bacteria</taxon>
        <taxon>Pseudomonadati</taxon>
        <taxon>Pseudomonadota</taxon>
        <taxon>Alphaproteobacteria</taxon>
        <taxon>Sphingomonadales</taxon>
        <taxon>Sphingomonadaceae</taxon>
        <taxon>Sphingomonas</taxon>
    </lineage>
</organism>
<gene>
    <name evidence="2" type="ORF">HNP52_001527</name>
</gene>
<keyword evidence="3" id="KW-1185">Reference proteome</keyword>
<dbReference type="EMBL" id="JACHLN010000001">
    <property type="protein sequence ID" value="MBB4838476.1"/>
    <property type="molecule type" value="Genomic_DNA"/>
</dbReference>
<dbReference type="Proteomes" id="UP000575241">
    <property type="component" value="Unassembled WGS sequence"/>
</dbReference>
<sequence>MTPVGILVAAFASALAGAQATTPDHRADIKRAVFELCPKIYAGEVGLTDPAQLSEIGYTATAPRKVANGTVPRAEMGEGAAKIVLAGQAGTEPSCTIWFGGSDTNEQLGYMLTDASASGFSISDPMSLGDGTMLLKAVRKQGAYKTMVVIVGDAGGEFGSNPAATVILMK</sequence>
<feature type="chain" id="PRO_5031507540" evidence="1">
    <location>
        <begin position="21"/>
        <end position="170"/>
    </location>
</feature>
<accession>A0A7W7K0J6</accession>
<protein>
    <submittedName>
        <fullName evidence="2">Uncharacterized protein</fullName>
    </submittedName>
</protein>